<dbReference type="PANTHER" id="PTHR30483">
    <property type="entry name" value="LEUCINE-SPECIFIC-BINDING PROTEIN"/>
    <property type="match status" value="1"/>
</dbReference>
<keyword evidence="3" id="KW-0029">Amino-acid transport</keyword>
<dbReference type="Gene3D" id="3.40.50.2300">
    <property type="match status" value="2"/>
</dbReference>
<evidence type="ECO:0000259" key="4">
    <source>
        <dbReference type="Pfam" id="PF13458"/>
    </source>
</evidence>
<name>A0A1Y5T5S1_9RHOB</name>
<dbReference type="RefSeq" id="WP_085837039.1">
    <property type="nucleotide sequence ID" value="NZ_FWFS01000008.1"/>
</dbReference>
<reference evidence="5 6" key="1">
    <citation type="submission" date="2017-03" db="EMBL/GenBank/DDBJ databases">
        <authorList>
            <person name="Afonso C.L."/>
            <person name="Miller P.J."/>
            <person name="Scott M.A."/>
            <person name="Spackman E."/>
            <person name="Goraichik I."/>
            <person name="Dimitrov K.M."/>
            <person name="Suarez D.L."/>
            <person name="Swayne D.E."/>
        </authorList>
    </citation>
    <scope>NUCLEOTIDE SEQUENCE [LARGE SCALE GENOMIC DNA]</scope>
    <source>
        <strain evidence="5 6">CECT 8620</strain>
    </source>
</reference>
<dbReference type="CDD" id="cd06339">
    <property type="entry name" value="PBP1_YraM_LppC_lipoprotein-like"/>
    <property type="match status" value="1"/>
</dbReference>
<dbReference type="InterPro" id="IPR028082">
    <property type="entry name" value="Peripla_BP_I"/>
</dbReference>
<keyword evidence="2" id="KW-0732">Signal</keyword>
<keyword evidence="6" id="KW-1185">Reference proteome</keyword>
<dbReference type="PANTHER" id="PTHR30483:SF6">
    <property type="entry name" value="PERIPLASMIC BINDING PROTEIN OF ABC TRANSPORTER FOR NATURAL AMINO ACIDS"/>
    <property type="match status" value="1"/>
</dbReference>
<evidence type="ECO:0000256" key="3">
    <source>
        <dbReference type="ARBA" id="ARBA00022970"/>
    </source>
</evidence>
<keyword evidence="3" id="KW-0813">Transport</keyword>
<protein>
    <recommendedName>
        <fullName evidence="4">Leucine-binding protein domain-containing protein</fullName>
    </recommendedName>
</protein>
<evidence type="ECO:0000256" key="2">
    <source>
        <dbReference type="ARBA" id="ARBA00022729"/>
    </source>
</evidence>
<dbReference type="GO" id="GO:0006865">
    <property type="term" value="P:amino acid transport"/>
    <property type="evidence" value="ECO:0007669"/>
    <property type="project" value="UniProtKB-KW"/>
</dbReference>
<dbReference type="OrthoDB" id="7210494at2"/>
<dbReference type="Pfam" id="PF13458">
    <property type="entry name" value="Peripla_BP_6"/>
    <property type="match status" value="1"/>
</dbReference>
<organism evidence="5 6">
    <name type="scientific">Aquimixticola soesokkakensis</name>
    <dbReference type="NCBI Taxonomy" id="1519096"/>
    <lineage>
        <taxon>Bacteria</taxon>
        <taxon>Pseudomonadati</taxon>
        <taxon>Pseudomonadota</taxon>
        <taxon>Alphaproteobacteria</taxon>
        <taxon>Rhodobacterales</taxon>
        <taxon>Paracoccaceae</taxon>
        <taxon>Aquimixticola</taxon>
    </lineage>
</organism>
<dbReference type="InterPro" id="IPR051010">
    <property type="entry name" value="BCAA_transport"/>
</dbReference>
<accession>A0A1Y5T5S1</accession>
<feature type="domain" description="Leucine-binding protein" evidence="4">
    <location>
        <begin position="61"/>
        <end position="390"/>
    </location>
</feature>
<evidence type="ECO:0000313" key="6">
    <source>
        <dbReference type="Proteomes" id="UP000193862"/>
    </source>
</evidence>
<dbReference type="SUPFAM" id="SSF53822">
    <property type="entry name" value="Periplasmic binding protein-like I"/>
    <property type="match status" value="1"/>
</dbReference>
<dbReference type="InterPro" id="IPR028081">
    <property type="entry name" value="Leu-bd"/>
</dbReference>
<evidence type="ECO:0000313" key="5">
    <source>
        <dbReference type="EMBL" id="SLN53144.1"/>
    </source>
</evidence>
<evidence type="ECO:0000256" key="1">
    <source>
        <dbReference type="ARBA" id="ARBA00010062"/>
    </source>
</evidence>
<dbReference type="EMBL" id="FWFS01000008">
    <property type="protein sequence ID" value="SLN53144.1"/>
    <property type="molecule type" value="Genomic_DNA"/>
</dbReference>
<dbReference type="AlphaFoldDB" id="A0A1Y5T5S1"/>
<proteinExistence type="inferred from homology"/>
<sequence length="408" mass="41286">MFALLSRARMSLARLASSRSVSARMGRRAALVLALPLLAACDPSMMPASGGASGTVDTTKPVQVALLVPYGSAQAADEALAKSIENAARLAIRDLAGVQIDLRVYNTGGQPERANAVTVQAANEGAQIILGPVYGGSAKLAGIAAANAGLNVLSLSNNPSVAGGNVFILGPTFENTANRLVRFGVSKGKRNVMVVSGQGPAEAAGRTAIIQAIGGNGATLAGDQTFELSQNGVTAAIPRIAAAAKSAGADAVFFTSGTDGALPFLADGLPQNGISSPAQQFMGLTRWDIPATATAEPGLQNGWFALPDQRLANNFAGRYSAAYGSAPHPLAGLAYDGIAAIGALVKTGNPNAFSAQALTRSSGFVGVNGIFRLMADGTNQRGLAIATIQNNQVIEIDPAPRSFGGAGF</sequence>
<gene>
    <name evidence="5" type="ORF">AQS8620_02323</name>
</gene>
<dbReference type="Proteomes" id="UP000193862">
    <property type="component" value="Unassembled WGS sequence"/>
</dbReference>
<comment type="similarity">
    <text evidence="1">Belongs to the leucine-binding protein family.</text>
</comment>